<name>M2TCR4_COCSN</name>
<keyword evidence="4" id="KW-1185">Reference proteome</keyword>
<evidence type="ECO:0000259" key="2">
    <source>
        <dbReference type="Pfam" id="PF00884"/>
    </source>
</evidence>
<proteinExistence type="inferred from homology"/>
<dbReference type="PANTHER" id="PTHR43108">
    <property type="entry name" value="N-ACETYLGLUCOSAMINE-6-SULFATASE FAMILY MEMBER"/>
    <property type="match status" value="1"/>
</dbReference>
<evidence type="ECO:0000313" key="4">
    <source>
        <dbReference type="Proteomes" id="UP000016934"/>
    </source>
</evidence>
<reference evidence="4" key="2">
    <citation type="journal article" date="2013" name="PLoS Genet.">
        <title>Comparative genome structure, secondary metabolite, and effector coding capacity across Cochliobolus pathogens.</title>
        <authorList>
            <person name="Condon B.J."/>
            <person name="Leng Y."/>
            <person name="Wu D."/>
            <person name="Bushley K.E."/>
            <person name="Ohm R.A."/>
            <person name="Otillar R."/>
            <person name="Martin J."/>
            <person name="Schackwitz W."/>
            <person name="Grimwood J."/>
            <person name="MohdZainudin N."/>
            <person name="Xue C."/>
            <person name="Wang R."/>
            <person name="Manning V.A."/>
            <person name="Dhillon B."/>
            <person name="Tu Z.J."/>
            <person name="Steffenson B.J."/>
            <person name="Salamov A."/>
            <person name="Sun H."/>
            <person name="Lowry S."/>
            <person name="LaButti K."/>
            <person name="Han J."/>
            <person name="Copeland A."/>
            <person name="Lindquist E."/>
            <person name="Barry K."/>
            <person name="Schmutz J."/>
            <person name="Baker S.E."/>
            <person name="Ciuffetti L.M."/>
            <person name="Grigoriev I.V."/>
            <person name="Zhong S."/>
            <person name="Turgeon B.G."/>
        </authorList>
    </citation>
    <scope>NUCLEOTIDE SEQUENCE [LARGE SCALE GENOMIC DNA]</scope>
    <source>
        <strain evidence="4">ND90Pr / ATCC 201652</strain>
    </source>
</reference>
<dbReference type="SUPFAM" id="SSF53649">
    <property type="entry name" value="Alkaline phosphatase-like"/>
    <property type="match status" value="1"/>
</dbReference>
<dbReference type="EMBL" id="KB445639">
    <property type="protein sequence ID" value="EMD67031.1"/>
    <property type="molecule type" value="Genomic_DNA"/>
</dbReference>
<organism evidence="3 4">
    <name type="scientific">Cochliobolus sativus (strain ND90Pr / ATCC 201652)</name>
    <name type="common">Common root rot and spot blotch fungus</name>
    <name type="synonym">Bipolaris sorokiniana</name>
    <dbReference type="NCBI Taxonomy" id="665912"/>
    <lineage>
        <taxon>Eukaryota</taxon>
        <taxon>Fungi</taxon>
        <taxon>Dikarya</taxon>
        <taxon>Ascomycota</taxon>
        <taxon>Pezizomycotina</taxon>
        <taxon>Dothideomycetes</taxon>
        <taxon>Pleosporomycetidae</taxon>
        <taxon>Pleosporales</taxon>
        <taxon>Pleosporineae</taxon>
        <taxon>Pleosporaceae</taxon>
        <taxon>Bipolaris</taxon>
    </lineage>
</organism>
<dbReference type="RefSeq" id="XP_007696793.1">
    <property type="nucleotide sequence ID" value="XM_007698603.1"/>
</dbReference>
<dbReference type="STRING" id="665912.M2TCR4"/>
<dbReference type="HOGENOM" id="CLU_006332_4_0_1"/>
<dbReference type="GO" id="GO:0008449">
    <property type="term" value="F:N-acetylglucosamine-6-sulfatase activity"/>
    <property type="evidence" value="ECO:0007669"/>
    <property type="project" value="TreeGrafter"/>
</dbReference>
<dbReference type="Gene3D" id="3.40.720.10">
    <property type="entry name" value="Alkaline Phosphatase, subunit A"/>
    <property type="match status" value="2"/>
</dbReference>
<sequence length="458" mass="51007">MTDDQDLHLDSLQYQPAVQKYFAAGGTFFKKHFCTMAQCFPSRVSLWTGTADHNTNVTDIQPPFGGYPKSIREGHNGRYLPVWLQQAGYNTYYTGKFLNAHSIRNYNSPFPKGYPGNYSTDLISSKAIEFLEEAAAAKAPFFLGVMPIVPHTQTILSTIPGGLPVFEPPVSAYVTYNDEFYRLRLAALASVDDHVDAMFERLESFGLMNNIYIIYTSDNGFPIGQHRLALENSCAYEEDVNVPMFIRGTGVPKGEVVTSPTSHTDIVPTLFDLAGIPLLKQFDGAPVPVKPSQLTCAKTEHINIEFWGNNFGEGIYAGGINLNNTYKDLHVVGDDYDIACIVWCTNEHELYDMKTDPGHMKNLWNATGAVGNYTVGRLQPRLDALLMVLKSCKGQVCVKPWEILHPRGDVKRLGDAMNPKYEGFYASQPKVAFEECALGYFPEVEGSQKTLPYISNEV</sequence>
<dbReference type="Proteomes" id="UP000016934">
    <property type="component" value="Unassembled WGS sequence"/>
</dbReference>
<dbReference type="GO" id="GO:0005539">
    <property type="term" value="F:glycosaminoglycan binding"/>
    <property type="evidence" value="ECO:0007669"/>
    <property type="project" value="TreeGrafter"/>
</dbReference>
<evidence type="ECO:0000256" key="1">
    <source>
        <dbReference type="ARBA" id="ARBA00008779"/>
    </source>
</evidence>
<dbReference type="KEGG" id="bsc:COCSADRAFT_168273"/>
<dbReference type="InterPro" id="IPR000917">
    <property type="entry name" value="Sulfatase_N"/>
</dbReference>
<feature type="domain" description="Sulfatase N-terminal" evidence="2">
    <location>
        <begin position="10"/>
        <end position="276"/>
    </location>
</feature>
<protein>
    <recommendedName>
        <fullName evidence="2">Sulfatase N-terminal domain-containing protein</fullName>
    </recommendedName>
</protein>
<dbReference type="InterPro" id="IPR017850">
    <property type="entry name" value="Alkaline_phosphatase_core_sf"/>
</dbReference>
<dbReference type="AlphaFoldDB" id="M2TCR4"/>
<dbReference type="eggNOG" id="KOG3731">
    <property type="taxonomic scope" value="Eukaryota"/>
</dbReference>
<reference evidence="3 4" key="1">
    <citation type="journal article" date="2012" name="PLoS Pathog.">
        <title>Diverse lifestyles and strategies of plant pathogenesis encoded in the genomes of eighteen Dothideomycetes fungi.</title>
        <authorList>
            <person name="Ohm R.A."/>
            <person name="Feau N."/>
            <person name="Henrissat B."/>
            <person name="Schoch C.L."/>
            <person name="Horwitz B.A."/>
            <person name="Barry K.W."/>
            <person name="Condon B.J."/>
            <person name="Copeland A.C."/>
            <person name="Dhillon B."/>
            <person name="Glaser F."/>
            <person name="Hesse C.N."/>
            <person name="Kosti I."/>
            <person name="LaButti K."/>
            <person name="Lindquist E.A."/>
            <person name="Lucas S."/>
            <person name="Salamov A.A."/>
            <person name="Bradshaw R.E."/>
            <person name="Ciuffetti L."/>
            <person name="Hamelin R.C."/>
            <person name="Kema G.H.J."/>
            <person name="Lawrence C."/>
            <person name="Scott J.A."/>
            <person name="Spatafora J.W."/>
            <person name="Turgeon B.G."/>
            <person name="de Wit P.J.G.M."/>
            <person name="Zhong S."/>
            <person name="Goodwin S.B."/>
            <person name="Grigoriev I.V."/>
        </authorList>
    </citation>
    <scope>NUCLEOTIDE SEQUENCE [LARGE SCALE GENOMIC DNA]</scope>
    <source>
        <strain evidence="4">ND90Pr / ATCC 201652</strain>
    </source>
</reference>
<dbReference type="GeneID" id="19132565"/>
<dbReference type="OrthoDB" id="96314at2759"/>
<comment type="similarity">
    <text evidence="1">Belongs to the sulfatase family.</text>
</comment>
<gene>
    <name evidence="3" type="ORF">COCSADRAFT_168273</name>
</gene>
<dbReference type="PANTHER" id="PTHR43108:SF8">
    <property type="entry name" value="SD21168P"/>
    <property type="match status" value="1"/>
</dbReference>
<dbReference type="CDD" id="cd16147">
    <property type="entry name" value="G6S"/>
    <property type="match status" value="1"/>
</dbReference>
<evidence type="ECO:0000313" key="3">
    <source>
        <dbReference type="EMBL" id="EMD67031.1"/>
    </source>
</evidence>
<accession>M2TCR4</accession>
<dbReference type="Pfam" id="PF00884">
    <property type="entry name" value="Sulfatase"/>
    <property type="match status" value="1"/>
</dbReference>
<dbReference type="OMA" id="ENSCAYE"/>